<protein>
    <recommendedName>
        <fullName evidence="6">Small auxin up regulated protein</fullName>
    </recommendedName>
</protein>
<comment type="caution">
    <text evidence="4">The sequence shown here is derived from an EMBL/GenBank/DDBJ whole genome shotgun (WGS) entry which is preliminary data.</text>
</comment>
<sequence length="98" mass="11205">MAIRLPRILHAKQVFRRSIFFPNQSTSIDVPKGCLAVYVGQCEKKIFVIPISFLNEPLFQELLYKAEEEFGFNHPMGGLTIPCAEEMFLDLTSRLSNL</sequence>
<evidence type="ECO:0000313" key="4">
    <source>
        <dbReference type="EMBL" id="KAK9177263.1"/>
    </source>
</evidence>
<dbReference type="Pfam" id="PF02519">
    <property type="entry name" value="Auxin_inducible"/>
    <property type="match status" value="1"/>
</dbReference>
<evidence type="ECO:0000256" key="2">
    <source>
        <dbReference type="ARBA" id="ARBA00022473"/>
    </source>
</evidence>
<proteinExistence type="inferred from homology"/>
<keyword evidence="2" id="KW-0217">Developmental protein</keyword>
<comment type="similarity">
    <text evidence="1">Belongs to the ARG7 family.</text>
</comment>
<keyword evidence="3" id="KW-0341">Growth regulation</keyword>
<dbReference type="Proteomes" id="UP001428341">
    <property type="component" value="Unassembled WGS sequence"/>
</dbReference>
<organism evidence="4 5">
    <name type="scientific">Citrus x changshan-huyou</name>
    <dbReference type="NCBI Taxonomy" id="2935761"/>
    <lineage>
        <taxon>Eukaryota</taxon>
        <taxon>Viridiplantae</taxon>
        <taxon>Streptophyta</taxon>
        <taxon>Embryophyta</taxon>
        <taxon>Tracheophyta</taxon>
        <taxon>Spermatophyta</taxon>
        <taxon>Magnoliopsida</taxon>
        <taxon>eudicotyledons</taxon>
        <taxon>Gunneridae</taxon>
        <taxon>Pentapetalae</taxon>
        <taxon>rosids</taxon>
        <taxon>malvids</taxon>
        <taxon>Sapindales</taxon>
        <taxon>Rutaceae</taxon>
        <taxon>Aurantioideae</taxon>
        <taxon>Citrus</taxon>
    </lineage>
</organism>
<evidence type="ECO:0000256" key="1">
    <source>
        <dbReference type="ARBA" id="ARBA00006974"/>
    </source>
</evidence>
<gene>
    <name evidence="4" type="ORF">WN944_029282</name>
</gene>
<dbReference type="PANTHER" id="PTHR31929">
    <property type="entry name" value="SAUR-LIKE AUXIN-RESPONSIVE PROTEIN FAMILY-RELATED"/>
    <property type="match status" value="1"/>
</dbReference>
<name>A0AAP0LKW5_9ROSI</name>
<reference evidence="4 5" key="1">
    <citation type="submission" date="2024-05" db="EMBL/GenBank/DDBJ databases">
        <title>Haplotype-resolved chromosome-level genome assembly of Huyou (Citrus changshanensis).</title>
        <authorList>
            <person name="Miao C."/>
            <person name="Chen W."/>
            <person name="Wu Y."/>
            <person name="Wang L."/>
            <person name="Zhao S."/>
            <person name="Grierson D."/>
            <person name="Xu C."/>
            <person name="Chen K."/>
        </authorList>
    </citation>
    <scope>NUCLEOTIDE SEQUENCE [LARGE SCALE GENOMIC DNA]</scope>
    <source>
        <strain evidence="4">01-14</strain>
        <tissue evidence="4">Leaf</tissue>
    </source>
</reference>
<keyword evidence="5" id="KW-1185">Reference proteome</keyword>
<evidence type="ECO:0000256" key="3">
    <source>
        <dbReference type="ARBA" id="ARBA00022604"/>
    </source>
</evidence>
<evidence type="ECO:0000313" key="5">
    <source>
        <dbReference type="Proteomes" id="UP001428341"/>
    </source>
</evidence>
<accession>A0AAP0LKW5</accession>
<dbReference type="AlphaFoldDB" id="A0AAP0LKW5"/>
<dbReference type="InterPro" id="IPR003676">
    <property type="entry name" value="SAUR_fam"/>
</dbReference>
<dbReference type="GO" id="GO:0009733">
    <property type="term" value="P:response to auxin"/>
    <property type="evidence" value="ECO:0007669"/>
    <property type="project" value="InterPro"/>
</dbReference>
<dbReference type="EMBL" id="JBCGBO010000025">
    <property type="protein sequence ID" value="KAK9177263.1"/>
    <property type="molecule type" value="Genomic_DNA"/>
</dbReference>
<evidence type="ECO:0008006" key="6">
    <source>
        <dbReference type="Google" id="ProtNLM"/>
    </source>
</evidence>